<protein>
    <submittedName>
        <fullName evidence="3">Uncharacterized protein, contains caspase domain</fullName>
    </submittedName>
</protein>
<dbReference type="PANTHER" id="PTHR22576:SF37">
    <property type="entry name" value="MUCOSA-ASSOCIATED LYMPHOID TISSUE LYMPHOMA TRANSLOCATION PROTEIN 1"/>
    <property type="match status" value="1"/>
</dbReference>
<feature type="domain" description="Peptidase C14 caspase" evidence="2">
    <location>
        <begin position="5"/>
        <end position="228"/>
    </location>
</feature>
<dbReference type="InterPro" id="IPR052039">
    <property type="entry name" value="Caspase-related_regulators"/>
</dbReference>
<proteinExistence type="predicted"/>
<feature type="region of interest" description="Disordered" evidence="1">
    <location>
        <begin position="250"/>
        <end position="269"/>
    </location>
</feature>
<dbReference type="OrthoDB" id="9812126at2"/>
<organism evidence="3 4">
    <name type="scientific">Flavobacterium xinjiangense</name>
    <dbReference type="NCBI Taxonomy" id="178356"/>
    <lineage>
        <taxon>Bacteria</taxon>
        <taxon>Pseudomonadati</taxon>
        <taxon>Bacteroidota</taxon>
        <taxon>Flavobacteriia</taxon>
        <taxon>Flavobacteriales</taxon>
        <taxon>Flavobacteriaceae</taxon>
        <taxon>Flavobacterium</taxon>
    </lineage>
</organism>
<evidence type="ECO:0000313" key="4">
    <source>
        <dbReference type="Proteomes" id="UP000184092"/>
    </source>
</evidence>
<dbReference type="Gene3D" id="3.40.50.1460">
    <property type="match status" value="1"/>
</dbReference>
<dbReference type="InterPro" id="IPR029030">
    <property type="entry name" value="Caspase-like_dom_sf"/>
</dbReference>
<reference evidence="4" key="1">
    <citation type="submission" date="2016-11" db="EMBL/GenBank/DDBJ databases">
        <authorList>
            <person name="Varghese N."/>
            <person name="Submissions S."/>
        </authorList>
    </citation>
    <scope>NUCLEOTIDE SEQUENCE [LARGE SCALE GENOMIC DNA]</scope>
    <source>
        <strain evidence="4">CGMCC 1.2749</strain>
    </source>
</reference>
<dbReference type="STRING" id="178356.SAMN05216269_11016"/>
<dbReference type="PANTHER" id="PTHR22576">
    <property type="entry name" value="MUCOSA ASSOCIATED LYMPHOID TISSUE LYMPHOMA TRANSLOCATION PROTEIN 1/PARACASPASE"/>
    <property type="match status" value="1"/>
</dbReference>
<evidence type="ECO:0000313" key="3">
    <source>
        <dbReference type="EMBL" id="SHM98695.1"/>
    </source>
</evidence>
<dbReference type="Proteomes" id="UP000184092">
    <property type="component" value="Unassembled WGS sequence"/>
</dbReference>
<sequence length="495" mass="56546">MNIERRFAIVIGINDYDEKPLDCCVNDAKAIAGILESRCKFKSNDIHLITSETSKPIKDITGHFDQAIKAIQSEITLQTDSIFFFFAGHGKYQFDNSGLKFQDSYMQIADIFKTINEMQPKYQCYVIDACESGGKVLTRGEESENDFVKKFIAQSTGTLFMYAASENETAKEYSALGHGLFTNYFLEAINNDRLYDEGILTPNRIQDHIAKRTLKESNFRQTPVIENRTIGYYPFAFNSDYSEASTLVPDAVTPNTSESRNSEPKKDDTITKQYFPEVPREIRVKMFDSIKPRFEDAILQWLSSFNSEGYEITESDDFGIFPSEAEDKLKDSIVNKSVSEKVVSIEGIFSSEREIVKPDPILALGSIVEAMLRKNEPEYRYFNYINWSSNSLLCKSVFFRSDDIRKVSFGFSFMVYQAVYGIGLAELSFYLDYNGFINDKLKGPFTSIKPYKVNAHTVDNIGERILQGLKFLEGQSIDWNKKRVKSIEDFDAKSK</sequence>
<name>A0A1M7N519_9FLAO</name>
<dbReference type="AlphaFoldDB" id="A0A1M7N519"/>
<feature type="compositionally biased region" description="Basic and acidic residues" evidence="1">
    <location>
        <begin position="260"/>
        <end position="269"/>
    </location>
</feature>
<keyword evidence="4" id="KW-1185">Reference proteome</keyword>
<dbReference type="SUPFAM" id="SSF52129">
    <property type="entry name" value="Caspase-like"/>
    <property type="match status" value="1"/>
</dbReference>
<gene>
    <name evidence="3" type="ORF">SAMN05216269_11016</name>
</gene>
<dbReference type="RefSeq" id="WP_073209819.1">
    <property type="nucleotide sequence ID" value="NZ_FRCL01000010.1"/>
</dbReference>
<accession>A0A1M7N519</accession>
<dbReference type="Pfam" id="PF00656">
    <property type="entry name" value="Peptidase_C14"/>
    <property type="match status" value="1"/>
</dbReference>
<dbReference type="EMBL" id="FRCL01000010">
    <property type="protein sequence ID" value="SHM98695.1"/>
    <property type="molecule type" value="Genomic_DNA"/>
</dbReference>
<dbReference type="GO" id="GO:0006508">
    <property type="term" value="P:proteolysis"/>
    <property type="evidence" value="ECO:0007669"/>
    <property type="project" value="InterPro"/>
</dbReference>
<evidence type="ECO:0000259" key="2">
    <source>
        <dbReference type="Pfam" id="PF00656"/>
    </source>
</evidence>
<dbReference type="InterPro" id="IPR011600">
    <property type="entry name" value="Pept_C14_caspase"/>
</dbReference>
<dbReference type="GO" id="GO:0004197">
    <property type="term" value="F:cysteine-type endopeptidase activity"/>
    <property type="evidence" value="ECO:0007669"/>
    <property type="project" value="InterPro"/>
</dbReference>
<evidence type="ECO:0000256" key="1">
    <source>
        <dbReference type="SAM" id="MobiDB-lite"/>
    </source>
</evidence>